<evidence type="ECO:0000259" key="6">
    <source>
        <dbReference type="Pfam" id="PF00700"/>
    </source>
</evidence>
<accession>A0AA97H277</accession>
<reference evidence="7 8" key="2">
    <citation type="submission" date="2024-06" db="EMBL/GenBank/DDBJ databases">
        <title>Caproicibacterium argilliputei sp. nov, a novel caproic acid producing anaerobic bacterium isolated from pit mud.</title>
        <authorList>
            <person name="Xia S."/>
        </authorList>
    </citation>
    <scope>NUCLEOTIDE SEQUENCE [LARGE SCALE GENOMIC DNA]</scope>
    <source>
        <strain evidence="7 8">ZCY20-5</strain>
    </source>
</reference>
<dbReference type="PANTHER" id="PTHR42792:SF2">
    <property type="entry name" value="FLAGELLIN"/>
    <property type="match status" value="1"/>
</dbReference>
<name>A0AA97H277_9FIRM</name>
<keyword evidence="4" id="KW-0964">Secreted</keyword>
<dbReference type="InterPro" id="IPR001492">
    <property type="entry name" value="Flagellin"/>
</dbReference>
<gene>
    <name evidence="7" type="ORF">PXC00_05110</name>
</gene>
<evidence type="ECO:0000313" key="8">
    <source>
        <dbReference type="Proteomes" id="UP001300604"/>
    </source>
</evidence>
<comment type="similarity">
    <text evidence="1 4">Belongs to the bacterial flagellin family.</text>
</comment>
<dbReference type="Gene3D" id="1.20.1330.10">
    <property type="entry name" value="f41 fragment of flagellin, N-terminal domain"/>
    <property type="match status" value="1"/>
</dbReference>
<keyword evidence="7" id="KW-0969">Cilium</keyword>
<keyword evidence="7" id="KW-0966">Cell projection</keyword>
<dbReference type="Gene3D" id="3.30.70.2120">
    <property type="match status" value="1"/>
</dbReference>
<proteinExistence type="inferred from homology"/>
<feature type="domain" description="Flagellin C-terminal" evidence="6">
    <location>
        <begin position="309"/>
        <end position="393"/>
    </location>
</feature>
<dbReference type="EMBL" id="CP135996">
    <property type="protein sequence ID" value="WOC33253.1"/>
    <property type="molecule type" value="Genomic_DNA"/>
</dbReference>
<keyword evidence="3 4" id="KW-0975">Bacterial flagellum</keyword>
<dbReference type="PANTHER" id="PTHR42792">
    <property type="entry name" value="FLAGELLIN"/>
    <property type="match status" value="1"/>
</dbReference>
<evidence type="ECO:0000256" key="2">
    <source>
        <dbReference type="ARBA" id="ARBA00020110"/>
    </source>
</evidence>
<dbReference type="KEGG" id="carl:PXC00_05110"/>
<protein>
    <recommendedName>
        <fullName evidence="2 4">Flagellin</fullName>
    </recommendedName>
</protein>
<dbReference type="Pfam" id="PF00669">
    <property type="entry name" value="Flagellin_N"/>
    <property type="match status" value="1"/>
</dbReference>
<keyword evidence="7" id="KW-0282">Flagellum</keyword>
<dbReference type="GO" id="GO:0009288">
    <property type="term" value="C:bacterial-type flagellum"/>
    <property type="evidence" value="ECO:0007669"/>
    <property type="project" value="UniProtKB-SubCell"/>
</dbReference>
<dbReference type="GO" id="GO:0005576">
    <property type="term" value="C:extracellular region"/>
    <property type="evidence" value="ECO:0007669"/>
    <property type="project" value="UniProtKB-SubCell"/>
</dbReference>
<evidence type="ECO:0000256" key="3">
    <source>
        <dbReference type="ARBA" id="ARBA00023143"/>
    </source>
</evidence>
<dbReference type="PRINTS" id="PR00207">
    <property type="entry name" value="FLAGELLIN"/>
</dbReference>
<dbReference type="AlphaFoldDB" id="A0AA97H277"/>
<dbReference type="Pfam" id="PF00700">
    <property type="entry name" value="Flagellin_C"/>
    <property type="match status" value="1"/>
</dbReference>
<dbReference type="InterPro" id="IPR042187">
    <property type="entry name" value="Flagellin_C_sub2"/>
</dbReference>
<keyword evidence="8" id="KW-1185">Reference proteome</keyword>
<dbReference type="SUPFAM" id="SSF64518">
    <property type="entry name" value="Phase 1 flagellin"/>
    <property type="match status" value="1"/>
</dbReference>
<reference evidence="8" key="1">
    <citation type="submission" date="2024-06" db="EMBL/GenBank/DDBJ databases">
        <title>Caproicibacterium argilliputei sp. nov, a novel caproic acid producing anaerobic bacterium isolated from pit mud.</title>
        <authorList>
            <person name="Zeng C."/>
        </authorList>
    </citation>
    <scope>NUCLEOTIDE SEQUENCE [LARGE SCALE GENOMIC DNA]</scope>
    <source>
        <strain evidence="8">ZCY20-5</strain>
    </source>
</reference>
<evidence type="ECO:0000259" key="5">
    <source>
        <dbReference type="Pfam" id="PF00669"/>
    </source>
</evidence>
<evidence type="ECO:0000256" key="4">
    <source>
        <dbReference type="RuleBase" id="RU362073"/>
    </source>
</evidence>
<evidence type="ECO:0000256" key="1">
    <source>
        <dbReference type="ARBA" id="ARBA00005709"/>
    </source>
</evidence>
<dbReference type="Gene3D" id="6.10.10.10">
    <property type="entry name" value="Flagellar export chaperone, C-terminal domain"/>
    <property type="match status" value="1"/>
</dbReference>
<comment type="subcellular location">
    <subcellularLocation>
        <location evidence="4">Secreted</location>
    </subcellularLocation>
    <subcellularLocation>
        <location evidence="4">Bacterial flagellum</location>
    </subcellularLocation>
</comment>
<organism evidence="7 8">
    <name type="scientific">Caproicibacterium argilliputei</name>
    <dbReference type="NCBI Taxonomy" id="3030016"/>
    <lineage>
        <taxon>Bacteria</taxon>
        <taxon>Bacillati</taxon>
        <taxon>Bacillota</taxon>
        <taxon>Clostridia</taxon>
        <taxon>Eubacteriales</taxon>
        <taxon>Oscillospiraceae</taxon>
        <taxon>Caproicibacterium</taxon>
    </lineage>
</organism>
<dbReference type="Proteomes" id="UP001300604">
    <property type="component" value="Chromosome"/>
</dbReference>
<evidence type="ECO:0000313" key="7">
    <source>
        <dbReference type="EMBL" id="WOC33253.1"/>
    </source>
</evidence>
<sequence>MGMVVRTNTMAMNAQRMMNINNNKVASSLQKLSSGYKINSAADDAAGLAISEHMKAQIKDLDAAADNSNDGISVAQTAEGALNEVHDMLNRMSELATKAANGVYTDSQRSNYSDEVTQLQSEIDRVADSTNFNGIKLLDGTQAGPAVTTTAADGTNAATTAIDFKGLTGANAIGGTVTVGDKTYEFVKTGGTATGTNTKVEVADNADDEAIASAFSTALNGGAPTGAASTASAASGSVVTVSTSDKTAGTAALAASSQNIGGMSLQIGDTNDSYNKLKVSISDMHASALGVDANSISISDQASAGKAISVINSAIDKVSKQRSQLGAIQNRLDHTINNLNTTSENLTSANSRIRDTDMAKEMMSYTQNNVLTQAAQAMLAQANQAPSQVLQLLK</sequence>
<dbReference type="InterPro" id="IPR046358">
    <property type="entry name" value="Flagellin_C"/>
</dbReference>
<dbReference type="RefSeq" id="WP_316935120.1">
    <property type="nucleotide sequence ID" value="NZ_CP135996.1"/>
</dbReference>
<feature type="domain" description="Flagellin N-terminal" evidence="5">
    <location>
        <begin position="5"/>
        <end position="142"/>
    </location>
</feature>
<dbReference type="GO" id="GO:0005198">
    <property type="term" value="F:structural molecule activity"/>
    <property type="evidence" value="ECO:0007669"/>
    <property type="project" value="UniProtKB-UniRule"/>
</dbReference>
<comment type="function">
    <text evidence="4">Flagellin is the subunit protein which polymerizes to form the filaments of bacterial flagella.</text>
</comment>
<dbReference type="InterPro" id="IPR001029">
    <property type="entry name" value="Flagellin_N"/>
</dbReference>